<dbReference type="InterPro" id="IPR036737">
    <property type="entry name" value="OmpA-like_sf"/>
</dbReference>
<evidence type="ECO:0000313" key="4">
    <source>
        <dbReference type="EMBL" id="PTA68593.1"/>
    </source>
</evidence>
<dbReference type="SUPFAM" id="SSF103088">
    <property type="entry name" value="OmpA-like"/>
    <property type="match status" value="1"/>
</dbReference>
<dbReference type="InterPro" id="IPR050330">
    <property type="entry name" value="Bact_OuterMem_StrucFunc"/>
</dbReference>
<dbReference type="RefSeq" id="WP_107137467.1">
    <property type="nucleotide sequence ID" value="NZ_PYSV01000005.1"/>
</dbReference>
<feature type="transmembrane region" description="Helical" evidence="2">
    <location>
        <begin position="20"/>
        <end position="38"/>
    </location>
</feature>
<feature type="domain" description="OmpA-like" evidence="3">
    <location>
        <begin position="79"/>
        <end position="197"/>
    </location>
</feature>
<evidence type="ECO:0000256" key="1">
    <source>
        <dbReference type="PROSITE-ProRule" id="PRU00473"/>
    </source>
</evidence>
<dbReference type="Gene3D" id="3.30.1330.60">
    <property type="entry name" value="OmpA-like domain"/>
    <property type="match status" value="1"/>
</dbReference>
<dbReference type="OrthoDB" id="68115at2"/>
<evidence type="ECO:0000313" key="5">
    <source>
        <dbReference type="Proteomes" id="UP000240317"/>
    </source>
</evidence>
<keyword evidence="2" id="KW-0812">Transmembrane</keyword>
<dbReference type="EMBL" id="PYSV01000005">
    <property type="protein sequence ID" value="PTA68593.1"/>
    <property type="molecule type" value="Genomic_DNA"/>
</dbReference>
<evidence type="ECO:0000259" key="3">
    <source>
        <dbReference type="PROSITE" id="PS51123"/>
    </source>
</evidence>
<dbReference type="Pfam" id="PF00691">
    <property type="entry name" value="OmpA"/>
    <property type="match status" value="1"/>
</dbReference>
<keyword evidence="2" id="KW-1133">Transmembrane helix</keyword>
<name>A0A2T3WA09_9DEIO</name>
<accession>A0A2T3WA09</accession>
<organism evidence="4 5">
    <name type="scientific">Deinococcus arcticus</name>
    <dbReference type="NCBI Taxonomy" id="2136176"/>
    <lineage>
        <taxon>Bacteria</taxon>
        <taxon>Thermotogati</taxon>
        <taxon>Deinococcota</taxon>
        <taxon>Deinococci</taxon>
        <taxon>Deinococcales</taxon>
        <taxon>Deinococcaceae</taxon>
        <taxon>Deinococcus</taxon>
    </lineage>
</organism>
<dbReference type="Proteomes" id="UP000240317">
    <property type="component" value="Unassembled WGS sequence"/>
</dbReference>
<reference evidence="4 5" key="1">
    <citation type="submission" date="2018-03" db="EMBL/GenBank/DDBJ databases">
        <title>Draft genome of Deinococcus sp. OD32.</title>
        <authorList>
            <person name="Wang X.-P."/>
            <person name="Du Z.-J."/>
        </authorList>
    </citation>
    <scope>NUCLEOTIDE SEQUENCE [LARGE SCALE GENOMIC DNA]</scope>
    <source>
        <strain evidence="4 5">OD32</strain>
    </source>
</reference>
<sequence length="203" mass="22379">MTRSRLQAEANPYIAFSDLALNLVFVLIFFVGGILAVGQAGWEQVRYRNAQESVVRAVKQAPLTVRPVLLSPAQRNDPPGAQRWVYRSQGMFVGDTATLSPAGQATLISFARVLRAQGKHWKRVRIEGHTQTSKPNDPERWDLSAARASAVAQAFYRLGGVPPNRLAVAARGGQTPYAGRKFEPRNERVEIVVEYAQKSVPSP</sequence>
<dbReference type="PANTHER" id="PTHR30329">
    <property type="entry name" value="STATOR ELEMENT OF FLAGELLAR MOTOR COMPLEX"/>
    <property type="match status" value="1"/>
</dbReference>
<gene>
    <name evidence="4" type="ORF">C8263_07315</name>
</gene>
<dbReference type="PANTHER" id="PTHR30329:SF21">
    <property type="entry name" value="LIPOPROTEIN YIAD-RELATED"/>
    <property type="match status" value="1"/>
</dbReference>
<evidence type="ECO:0000256" key="2">
    <source>
        <dbReference type="SAM" id="Phobius"/>
    </source>
</evidence>
<dbReference type="GO" id="GO:0016020">
    <property type="term" value="C:membrane"/>
    <property type="evidence" value="ECO:0007669"/>
    <property type="project" value="UniProtKB-UniRule"/>
</dbReference>
<comment type="caution">
    <text evidence="4">The sequence shown here is derived from an EMBL/GenBank/DDBJ whole genome shotgun (WGS) entry which is preliminary data.</text>
</comment>
<dbReference type="InterPro" id="IPR006665">
    <property type="entry name" value="OmpA-like"/>
</dbReference>
<keyword evidence="5" id="KW-1185">Reference proteome</keyword>
<proteinExistence type="predicted"/>
<protein>
    <submittedName>
        <fullName evidence="4">Cell envelope biogenesis protein OmpA</fullName>
    </submittedName>
</protein>
<keyword evidence="1 2" id="KW-0472">Membrane</keyword>
<dbReference type="AlphaFoldDB" id="A0A2T3WA09"/>
<dbReference type="PROSITE" id="PS51123">
    <property type="entry name" value="OMPA_2"/>
    <property type="match status" value="1"/>
</dbReference>